<dbReference type="GO" id="GO:0006123">
    <property type="term" value="P:mitochondrial electron transport, cytochrome c to oxygen"/>
    <property type="evidence" value="ECO:0007669"/>
    <property type="project" value="InterPro"/>
</dbReference>
<organism evidence="11 12">
    <name type="scientific">Xiphophorus couchianus</name>
    <name type="common">Monterrey platyfish</name>
    <dbReference type="NCBI Taxonomy" id="32473"/>
    <lineage>
        <taxon>Eukaryota</taxon>
        <taxon>Metazoa</taxon>
        <taxon>Chordata</taxon>
        <taxon>Craniata</taxon>
        <taxon>Vertebrata</taxon>
        <taxon>Euteleostomi</taxon>
        <taxon>Actinopterygii</taxon>
        <taxon>Neopterygii</taxon>
        <taxon>Teleostei</taxon>
        <taxon>Neoteleostei</taxon>
        <taxon>Acanthomorphata</taxon>
        <taxon>Ovalentaria</taxon>
        <taxon>Atherinomorphae</taxon>
        <taxon>Cyprinodontiformes</taxon>
        <taxon>Poeciliidae</taxon>
        <taxon>Poeciliinae</taxon>
        <taxon>Xiphophorus</taxon>
    </lineage>
</organism>
<keyword evidence="12" id="KW-1185">Reference proteome</keyword>
<dbReference type="AlphaFoldDB" id="A0A3B5LLM8"/>
<dbReference type="Pfam" id="PF02285">
    <property type="entry name" value="COX8"/>
    <property type="match status" value="1"/>
</dbReference>
<dbReference type="Gene3D" id="4.10.81.10">
    <property type="entry name" value="Cytochrome c oxidase, subunit 8"/>
    <property type="match status" value="1"/>
</dbReference>
<comment type="similarity">
    <text evidence="3">Belongs to the cytochrome c oxidase VIII family.</text>
</comment>
<feature type="transmembrane region" description="Helical" evidence="10">
    <location>
        <begin position="32"/>
        <end position="50"/>
    </location>
</feature>
<keyword evidence="4 10" id="KW-0812">Transmembrane</keyword>
<sequence>HSAVQSGPSCLISRGREEKKAIMSVPALQQSAFALCVFGTALLVPAGWILHHVPEYRQRSTP</sequence>
<dbReference type="GO" id="GO:0005743">
    <property type="term" value="C:mitochondrial inner membrane"/>
    <property type="evidence" value="ECO:0007669"/>
    <property type="project" value="UniProtKB-SubCell"/>
</dbReference>
<dbReference type="Ensembl" id="ENSXCOT00000011983.1">
    <property type="protein sequence ID" value="ENSXCOP00000011847.1"/>
    <property type="gene ID" value="ENSXCOG00000008962.1"/>
</dbReference>
<evidence type="ECO:0000256" key="6">
    <source>
        <dbReference type="ARBA" id="ARBA00022946"/>
    </source>
</evidence>
<evidence type="ECO:0000256" key="3">
    <source>
        <dbReference type="ARBA" id="ARBA00010117"/>
    </source>
</evidence>
<proteinExistence type="inferred from homology"/>
<evidence type="ECO:0000256" key="7">
    <source>
        <dbReference type="ARBA" id="ARBA00022989"/>
    </source>
</evidence>
<evidence type="ECO:0000256" key="2">
    <source>
        <dbReference type="ARBA" id="ARBA00004673"/>
    </source>
</evidence>
<evidence type="ECO:0000256" key="4">
    <source>
        <dbReference type="ARBA" id="ARBA00022692"/>
    </source>
</evidence>
<dbReference type="SUPFAM" id="SSF81431">
    <property type="entry name" value="Mitochondrial cytochrome c oxidase subunit VIIIb (aka IX)"/>
    <property type="match status" value="1"/>
</dbReference>
<evidence type="ECO:0000256" key="9">
    <source>
        <dbReference type="ARBA" id="ARBA00023136"/>
    </source>
</evidence>
<dbReference type="InterPro" id="IPR036548">
    <property type="entry name" value="Cyt_c_oxidase_su8_sf"/>
</dbReference>
<dbReference type="InterPro" id="IPR003205">
    <property type="entry name" value="Cyt_c_oxidase_su8"/>
</dbReference>
<dbReference type="UniPathway" id="UPA00705"/>
<reference evidence="11" key="2">
    <citation type="submission" date="2025-09" db="UniProtKB">
        <authorList>
            <consortium name="Ensembl"/>
        </authorList>
    </citation>
    <scope>IDENTIFICATION</scope>
</reference>
<evidence type="ECO:0000256" key="1">
    <source>
        <dbReference type="ARBA" id="ARBA00004434"/>
    </source>
</evidence>
<dbReference type="Proteomes" id="UP000261380">
    <property type="component" value="Unplaced"/>
</dbReference>
<evidence type="ECO:0000313" key="11">
    <source>
        <dbReference type="Ensembl" id="ENSXCOP00000011847.1"/>
    </source>
</evidence>
<name>A0A3B5LLM8_9TELE</name>
<evidence type="ECO:0000256" key="8">
    <source>
        <dbReference type="ARBA" id="ARBA00023128"/>
    </source>
</evidence>
<keyword evidence="5" id="KW-0999">Mitochondrion inner membrane</keyword>
<keyword evidence="8" id="KW-0496">Mitochondrion</keyword>
<dbReference type="STRING" id="32473.ENSXCOP00000011847"/>
<comment type="subcellular location">
    <subcellularLocation>
        <location evidence="1">Mitochondrion inner membrane</location>
        <topology evidence="1">Single-pass membrane protein</topology>
    </subcellularLocation>
</comment>
<evidence type="ECO:0000256" key="5">
    <source>
        <dbReference type="ARBA" id="ARBA00022792"/>
    </source>
</evidence>
<protein>
    <submittedName>
        <fullName evidence="11">Uncharacterized protein</fullName>
    </submittedName>
</protein>
<dbReference type="GO" id="GO:0045277">
    <property type="term" value="C:respiratory chain complex IV"/>
    <property type="evidence" value="ECO:0007669"/>
    <property type="project" value="InterPro"/>
</dbReference>
<dbReference type="GeneTree" id="ENSGT01140000283041"/>
<evidence type="ECO:0000256" key="10">
    <source>
        <dbReference type="SAM" id="Phobius"/>
    </source>
</evidence>
<keyword evidence="6" id="KW-0809">Transit peptide</keyword>
<accession>A0A3B5LLM8</accession>
<comment type="pathway">
    <text evidence="2">Energy metabolism; oxidative phosphorylation.</text>
</comment>
<keyword evidence="9 10" id="KW-0472">Membrane</keyword>
<reference evidence="11" key="1">
    <citation type="submission" date="2025-08" db="UniProtKB">
        <authorList>
            <consortium name="Ensembl"/>
        </authorList>
    </citation>
    <scope>IDENTIFICATION</scope>
</reference>
<evidence type="ECO:0000313" key="12">
    <source>
        <dbReference type="Proteomes" id="UP000261380"/>
    </source>
</evidence>
<keyword evidence="7 10" id="KW-1133">Transmembrane helix</keyword>